<dbReference type="RefSeq" id="WP_348027374.1">
    <property type="nucleotide sequence ID" value="NZ_CP129113.1"/>
</dbReference>
<dbReference type="EMBL" id="CP129113">
    <property type="protein sequence ID" value="WLV24395.1"/>
    <property type="molecule type" value="Genomic_DNA"/>
</dbReference>
<name>A0ABY9KV07_9BACI</name>
<organism evidence="1 2">
    <name type="scientific">Aciduricibacillus chroicocephali</name>
    <dbReference type="NCBI Taxonomy" id="3054939"/>
    <lineage>
        <taxon>Bacteria</taxon>
        <taxon>Bacillati</taxon>
        <taxon>Bacillota</taxon>
        <taxon>Bacilli</taxon>
        <taxon>Bacillales</taxon>
        <taxon>Bacillaceae</taxon>
        <taxon>Aciduricibacillus</taxon>
    </lineage>
</organism>
<evidence type="ECO:0000313" key="1">
    <source>
        <dbReference type="EMBL" id="WLV24395.1"/>
    </source>
</evidence>
<evidence type="ECO:0000313" key="2">
    <source>
        <dbReference type="Proteomes" id="UP001180087"/>
    </source>
</evidence>
<keyword evidence="2" id="KW-1185">Reference proteome</keyword>
<sequence length="142" mass="16843">MKINFTKDQYRQLLELLYLGEWVANSAKDEEDRIVEYDELYQHVISFAKEFNCDDIITYDESFDAHIETMEYENAMQKHIAKYDGDVFWTELAERLAKRDVLEKLGDQAPNDEVIDELFAVEEKYLKEFAENGMNHISVKKD</sequence>
<accession>A0ABY9KV07</accession>
<protein>
    <submittedName>
        <fullName evidence="1">Uncharacterized protein</fullName>
    </submittedName>
</protein>
<gene>
    <name evidence="1" type="ORF">QR721_12240</name>
</gene>
<proteinExistence type="predicted"/>
<reference evidence="1" key="1">
    <citation type="submission" date="2023-06" db="EMBL/GenBank/DDBJ databases">
        <title>A Treasure from Seagulls: Isolation and Description of Aciduricobacillus qingdaonensis gen. nov., sp. nov., a Rare Obligately Uric Acid-utilizing Member in the Family Bacillaceae.</title>
        <authorList>
            <person name="Liu W."/>
            <person name="Wang B."/>
        </authorList>
    </citation>
    <scope>NUCLEOTIDE SEQUENCE</scope>
    <source>
        <strain evidence="1">44XB</strain>
    </source>
</reference>
<dbReference type="Proteomes" id="UP001180087">
    <property type="component" value="Chromosome"/>
</dbReference>